<feature type="repeat" description="TPR" evidence="3">
    <location>
        <begin position="183"/>
        <end position="216"/>
    </location>
</feature>
<evidence type="ECO:0000313" key="6">
    <source>
        <dbReference type="Proteomes" id="UP001430356"/>
    </source>
</evidence>
<dbReference type="Proteomes" id="UP001430356">
    <property type="component" value="Unassembled WGS sequence"/>
</dbReference>
<keyword evidence="2 3" id="KW-0802">TPR repeat</keyword>
<sequence length="409" mass="44751">MPPKAQSKMSAKAQKAKAKKERQLLEARIRECQEKCTEARGFLEPTGRNAEPNFAKAKVSLDAAVEAYDAFPLAYFILGQWHRMQGLYNEAIESYSSALDLEPTNVPALEWRASCYQAQHDYVHAIEDNTSIIALDPENDHAYNMRGLCMLQSSVPGLRLRTADFQSCERDFRTAVRLNEANYYAMTNLGKVHEDQGLFEQAIDFYGKALNSSENYSYARLRRGCVALRVAEMSILRQEGRSASSDDDAPAAAAGAAAAASHGSPSQLVAAAAAPSVHGRRGGGATSLREVKAEVRQQMKEEEEAQTVVRLLKQADSDFTSLLDTSPDAKKLTADVAVVLNIGICALLSKNVHRAEEYLKLAQEIVAKRPGLVEAGEAPPLENADTVKSVLAIRLNELHSLKEATRSVV</sequence>
<gene>
    <name evidence="5" type="ORF">NESM_000324700</name>
</gene>
<organism evidence="5 6">
    <name type="scientific">Novymonas esmeraldas</name>
    <dbReference type="NCBI Taxonomy" id="1808958"/>
    <lineage>
        <taxon>Eukaryota</taxon>
        <taxon>Discoba</taxon>
        <taxon>Euglenozoa</taxon>
        <taxon>Kinetoplastea</taxon>
        <taxon>Metakinetoplastina</taxon>
        <taxon>Trypanosomatida</taxon>
        <taxon>Trypanosomatidae</taxon>
        <taxon>Novymonas</taxon>
    </lineage>
</organism>
<dbReference type="EMBL" id="JAECZO010000031">
    <property type="protein sequence ID" value="KAK7194115.1"/>
    <property type="molecule type" value="Genomic_DNA"/>
</dbReference>
<dbReference type="InterPro" id="IPR050498">
    <property type="entry name" value="Ycf3"/>
</dbReference>
<evidence type="ECO:0000256" key="3">
    <source>
        <dbReference type="PROSITE-ProRule" id="PRU00339"/>
    </source>
</evidence>
<evidence type="ECO:0000256" key="1">
    <source>
        <dbReference type="ARBA" id="ARBA00022737"/>
    </source>
</evidence>
<comment type="caution">
    <text evidence="5">The sequence shown here is derived from an EMBL/GenBank/DDBJ whole genome shotgun (WGS) entry which is preliminary data.</text>
</comment>
<dbReference type="Pfam" id="PF07719">
    <property type="entry name" value="TPR_2"/>
    <property type="match status" value="1"/>
</dbReference>
<dbReference type="Pfam" id="PF13432">
    <property type="entry name" value="TPR_16"/>
    <property type="match status" value="1"/>
</dbReference>
<accession>A0AAW0EK40</accession>
<feature type="coiled-coil region" evidence="4">
    <location>
        <begin position="8"/>
        <end position="35"/>
    </location>
</feature>
<dbReference type="InterPro" id="IPR019734">
    <property type="entry name" value="TPR_rpt"/>
</dbReference>
<dbReference type="InterPro" id="IPR011990">
    <property type="entry name" value="TPR-like_helical_dom_sf"/>
</dbReference>
<dbReference type="SUPFAM" id="SSF48452">
    <property type="entry name" value="TPR-like"/>
    <property type="match status" value="1"/>
</dbReference>
<protein>
    <submittedName>
        <fullName evidence="5">Tetratricopeptide repeat (TPR) protein</fullName>
    </submittedName>
</protein>
<evidence type="ECO:0000313" key="5">
    <source>
        <dbReference type="EMBL" id="KAK7194115.1"/>
    </source>
</evidence>
<dbReference type="PANTHER" id="PTHR44858:SF18">
    <property type="entry name" value="TETRATRICOPEPTIDE REPEAT (TPR) PROTEIN"/>
    <property type="match status" value="1"/>
</dbReference>
<proteinExistence type="predicted"/>
<dbReference type="PANTHER" id="PTHR44858">
    <property type="entry name" value="TETRATRICOPEPTIDE REPEAT PROTEIN 6"/>
    <property type="match status" value="1"/>
</dbReference>
<evidence type="ECO:0000256" key="2">
    <source>
        <dbReference type="ARBA" id="ARBA00022803"/>
    </source>
</evidence>
<reference evidence="5 6" key="1">
    <citation type="journal article" date="2021" name="MBio">
        <title>A New Model Trypanosomatid, Novymonas esmeraldas: Genomic Perception of Its 'Candidatus Pandoraea novymonadis' Endosymbiont.</title>
        <authorList>
            <person name="Zakharova A."/>
            <person name="Saura A."/>
            <person name="Butenko A."/>
            <person name="Podesvova L."/>
            <person name="Warmusova S."/>
            <person name="Kostygov A.Y."/>
            <person name="Nenarokova A."/>
            <person name="Lukes J."/>
            <person name="Opperdoes F.R."/>
            <person name="Yurchenko V."/>
        </authorList>
    </citation>
    <scope>NUCLEOTIDE SEQUENCE [LARGE SCALE GENOMIC DNA]</scope>
    <source>
        <strain evidence="5 6">E262AT.01</strain>
    </source>
</reference>
<dbReference type="PROSITE" id="PS50005">
    <property type="entry name" value="TPR"/>
    <property type="match status" value="2"/>
</dbReference>
<keyword evidence="6" id="KW-1185">Reference proteome</keyword>
<dbReference type="Gene3D" id="1.25.40.10">
    <property type="entry name" value="Tetratricopeptide repeat domain"/>
    <property type="match status" value="2"/>
</dbReference>
<dbReference type="InterPro" id="IPR013105">
    <property type="entry name" value="TPR_2"/>
</dbReference>
<name>A0AAW0EK40_9TRYP</name>
<evidence type="ECO:0000256" key="4">
    <source>
        <dbReference type="SAM" id="Coils"/>
    </source>
</evidence>
<keyword evidence="1" id="KW-0677">Repeat</keyword>
<keyword evidence="4" id="KW-0175">Coiled coil</keyword>
<dbReference type="SMART" id="SM00028">
    <property type="entry name" value="TPR"/>
    <property type="match status" value="4"/>
</dbReference>
<feature type="repeat" description="TPR" evidence="3">
    <location>
        <begin position="72"/>
        <end position="105"/>
    </location>
</feature>
<dbReference type="AlphaFoldDB" id="A0AAW0EK40"/>